<dbReference type="GeneID" id="3533075"/>
<name>Q4CNW3_TRYCC</name>
<gene>
    <name evidence="2" type="ORF">Tc00.1047053510813.20</name>
</gene>
<reference evidence="2 3" key="1">
    <citation type="journal article" date="2005" name="Science">
        <title>The genome sequence of Trypanosoma cruzi, etiologic agent of Chagas disease.</title>
        <authorList>
            <person name="El-Sayed N.M."/>
            <person name="Myler P.J."/>
            <person name="Bartholomeu D.C."/>
            <person name="Nilsson D."/>
            <person name="Aggarwal G."/>
            <person name="Tran A.N."/>
            <person name="Ghedin E."/>
            <person name="Worthey E.A."/>
            <person name="Delcher A.L."/>
            <person name="Blandin G."/>
            <person name="Westenberger S.J."/>
            <person name="Caler E."/>
            <person name="Cerqueira G.C."/>
            <person name="Branche C."/>
            <person name="Haas B."/>
            <person name="Anupama A."/>
            <person name="Arner E."/>
            <person name="Aslund L."/>
            <person name="Attipoe P."/>
            <person name="Bontempi E."/>
            <person name="Bringaud F."/>
            <person name="Burton P."/>
            <person name="Cadag E."/>
            <person name="Campbell D.A."/>
            <person name="Carrington M."/>
            <person name="Crabtree J."/>
            <person name="Darban H."/>
            <person name="da Silveira J.F."/>
            <person name="de Jong P."/>
            <person name="Edwards K."/>
            <person name="Englund P.T."/>
            <person name="Fazelina G."/>
            <person name="Feldblyum T."/>
            <person name="Ferella M."/>
            <person name="Frasch A.C."/>
            <person name="Gull K."/>
            <person name="Horn D."/>
            <person name="Hou L."/>
            <person name="Huang Y."/>
            <person name="Kindlund E."/>
            <person name="Klingbeil M."/>
            <person name="Kluge S."/>
            <person name="Koo H."/>
            <person name="Lacerda D."/>
            <person name="Levin M.J."/>
            <person name="Lorenzi H."/>
            <person name="Louie T."/>
            <person name="Machado C.R."/>
            <person name="McCulloch R."/>
            <person name="McKenna A."/>
            <person name="Mizuno Y."/>
            <person name="Mottram J.C."/>
            <person name="Nelson S."/>
            <person name="Ochaya S."/>
            <person name="Osoegawa K."/>
            <person name="Pai G."/>
            <person name="Parsons M."/>
            <person name="Pentony M."/>
            <person name="Pettersson U."/>
            <person name="Pop M."/>
            <person name="Ramirez J.L."/>
            <person name="Rinta J."/>
            <person name="Robertson L."/>
            <person name="Salzberg S.L."/>
            <person name="Sanchez D.O."/>
            <person name="Seyler A."/>
            <person name="Sharma R."/>
            <person name="Shetty J."/>
            <person name="Simpson A.J."/>
            <person name="Sisk E."/>
            <person name="Tammi M.T."/>
            <person name="Tarleton R."/>
            <person name="Teixeira S."/>
            <person name="Van Aken S."/>
            <person name="Vogt C."/>
            <person name="Ward P.N."/>
            <person name="Wickstead B."/>
            <person name="Wortman J."/>
            <person name="White O."/>
            <person name="Fraser C.M."/>
            <person name="Stuart K.D."/>
            <person name="Andersson B."/>
        </authorList>
    </citation>
    <scope>NUCLEOTIDE SEQUENCE [LARGE SCALE GENOMIC DNA]</scope>
    <source>
        <strain evidence="2 3">CL Brener</strain>
    </source>
</reference>
<dbReference type="PaxDb" id="353153-Q4CNW3"/>
<dbReference type="InParanoid" id="Q4CNW3"/>
<organism evidence="2 3">
    <name type="scientific">Trypanosoma cruzi (strain CL Brener)</name>
    <dbReference type="NCBI Taxonomy" id="353153"/>
    <lineage>
        <taxon>Eukaryota</taxon>
        <taxon>Discoba</taxon>
        <taxon>Euglenozoa</taxon>
        <taxon>Kinetoplastea</taxon>
        <taxon>Metakinetoplastina</taxon>
        <taxon>Trypanosomatida</taxon>
        <taxon>Trypanosomatidae</taxon>
        <taxon>Trypanosoma</taxon>
        <taxon>Schizotrypanum</taxon>
    </lineage>
</organism>
<accession>Q4CNW3</accession>
<dbReference type="Proteomes" id="UP000002296">
    <property type="component" value="Unassembled WGS sequence"/>
</dbReference>
<feature type="domain" description="Sialidase" evidence="1">
    <location>
        <begin position="21"/>
        <end position="118"/>
    </location>
</feature>
<dbReference type="KEGG" id="tcr:510813.20"/>
<dbReference type="RefSeq" id="XP_803492.1">
    <property type="nucleotide sequence ID" value="XM_798399.1"/>
</dbReference>
<evidence type="ECO:0000313" key="2">
    <source>
        <dbReference type="EMBL" id="EAN81965.1"/>
    </source>
</evidence>
<sequence>MAANGGWTRPVKMGRRGWSPWGHSIARLWANWHDGQGKGVLSGFITAAIGEGNVLRVTLPVCYKASEKEKGRPSLWLADNVHIVGIWLASRNVHAAAASSLFYEGGEGEDDGEELILLCGKKDDGEWARSHLSVCLTAKLKRAKNLVRTLKELYIFVFQFCPYSNVKKNLLSVEGCDTFMPPAGLVGCLSGNYPRVHGGKRGLGAERYG</sequence>
<dbReference type="SUPFAM" id="SSF50939">
    <property type="entry name" value="Sialidases"/>
    <property type="match status" value="1"/>
</dbReference>
<dbReference type="InterPro" id="IPR036278">
    <property type="entry name" value="Sialidase_sf"/>
</dbReference>
<dbReference type="Gene3D" id="2.120.10.10">
    <property type="match status" value="1"/>
</dbReference>
<dbReference type="EMBL" id="AAHK01002819">
    <property type="protein sequence ID" value="EAN81965.1"/>
    <property type="molecule type" value="Genomic_DNA"/>
</dbReference>
<feature type="non-terminal residue" evidence="2">
    <location>
        <position position="209"/>
    </location>
</feature>
<dbReference type="InterPro" id="IPR011040">
    <property type="entry name" value="Sialidase"/>
</dbReference>
<dbReference type="Pfam" id="PF13859">
    <property type="entry name" value="BNR_3"/>
    <property type="match status" value="1"/>
</dbReference>
<proteinExistence type="predicted"/>
<keyword evidence="3" id="KW-1185">Reference proteome</keyword>
<comment type="caution">
    <text evidence="2">The sequence shown here is derived from an EMBL/GenBank/DDBJ whole genome shotgun (WGS) entry which is preliminary data.</text>
</comment>
<dbReference type="AlphaFoldDB" id="Q4CNW3"/>
<evidence type="ECO:0000259" key="1">
    <source>
        <dbReference type="Pfam" id="PF13859"/>
    </source>
</evidence>
<evidence type="ECO:0000313" key="3">
    <source>
        <dbReference type="Proteomes" id="UP000002296"/>
    </source>
</evidence>
<protein>
    <submittedName>
        <fullName evidence="2">Trans-sialidase, putative</fullName>
    </submittedName>
</protein>